<keyword evidence="1" id="KW-1133">Transmembrane helix</keyword>
<dbReference type="EMBL" id="JAOYFB010000002">
    <property type="protein sequence ID" value="KAK4007671.1"/>
    <property type="molecule type" value="Genomic_DNA"/>
</dbReference>
<sequence>MDGSHTAGFSATQLKKAVPLLKKPSKCTPTTVNFTTDTTACGPQPPFNNFTIGRCGWELAAFTPCYWARIFVNFNDKPHAYRNNTWQLVKAFVVIPQRDLADAFRYQDVNFFDYQHQTNPAYTEVLISPMDIITDITASMNKHSITGPNTGTSAIVVSAAEKAVYSFIILLIASFLLIARTCYALGFCGLIWKCCRSPPRPPPTVVYQPRSSQSTGP</sequence>
<evidence type="ECO:0000313" key="3">
    <source>
        <dbReference type="Proteomes" id="UP001234178"/>
    </source>
</evidence>
<evidence type="ECO:0000313" key="2">
    <source>
        <dbReference type="EMBL" id="KAK4007671.1"/>
    </source>
</evidence>
<keyword evidence="3" id="KW-1185">Reference proteome</keyword>
<dbReference type="Proteomes" id="UP001234178">
    <property type="component" value="Unassembled WGS sequence"/>
</dbReference>
<comment type="caution">
    <text evidence="2">The sequence shown here is derived from an EMBL/GenBank/DDBJ whole genome shotgun (WGS) entry which is preliminary data.</text>
</comment>
<keyword evidence="1" id="KW-0472">Membrane</keyword>
<proteinExistence type="predicted"/>
<name>A0ABQ9Z457_9CRUS</name>
<feature type="transmembrane region" description="Helical" evidence="1">
    <location>
        <begin position="163"/>
        <end position="192"/>
    </location>
</feature>
<organism evidence="2 3">
    <name type="scientific">Daphnia magna</name>
    <dbReference type="NCBI Taxonomy" id="35525"/>
    <lineage>
        <taxon>Eukaryota</taxon>
        <taxon>Metazoa</taxon>
        <taxon>Ecdysozoa</taxon>
        <taxon>Arthropoda</taxon>
        <taxon>Crustacea</taxon>
        <taxon>Branchiopoda</taxon>
        <taxon>Diplostraca</taxon>
        <taxon>Cladocera</taxon>
        <taxon>Anomopoda</taxon>
        <taxon>Daphniidae</taxon>
        <taxon>Daphnia</taxon>
    </lineage>
</organism>
<gene>
    <name evidence="2" type="ORF">OUZ56_012824</name>
</gene>
<accession>A0ABQ9Z457</accession>
<protein>
    <submittedName>
        <fullName evidence="2">Uncharacterized protein</fullName>
    </submittedName>
</protein>
<evidence type="ECO:0000256" key="1">
    <source>
        <dbReference type="SAM" id="Phobius"/>
    </source>
</evidence>
<keyword evidence="1" id="KW-0812">Transmembrane</keyword>
<reference evidence="2 3" key="1">
    <citation type="journal article" date="2023" name="Nucleic Acids Res.">
        <title>The hologenome of Daphnia magna reveals possible DNA methylation and microbiome-mediated evolution of the host genome.</title>
        <authorList>
            <person name="Chaturvedi A."/>
            <person name="Li X."/>
            <person name="Dhandapani V."/>
            <person name="Marshall H."/>
            <person name="Kissane S."/>
            <person name="Cuenca-Cambronero M."/>
            <person name="Asole G."/>
            <person name="Calvet F."/>
            <person name="Ruiz-Romero M."/>
            <person name="Marangio P."/>
            <person name="Guigo R."/>
            <person name="Rago D."/>
            <person name="Mirbahai L."/>
            <person name="Eastwood N."/>
            <person name="Colbourne J.K."/>
            <person name="Zhou J."/>
            <person name="Mallon E."/>
            <person name="Orsini L."/>
        </authorList>
    </citation>
    <scope>NUCLEOTIDE SEQUENCE [LARGE SCALE GENOMIC DNA]</scope>
    <source>
        <strain evidence="2">LRV0_1</strain>
    </source>
</reference>